<dbReference type="OrthoDB" id="5188517at2"/>
<dbReference type="Gene3D" id="3.40.50.1820">
    <property type="entry name" value="alpha/beta hydrolase"/>
    <property type="match status" value="1"/>
</dbReference>
<proteinExistence type="predicted"/>
<dbReference type="RefSeq" id="WP_115585541.1">
    <property type="nucleotide sequence ID" value="NZ_CP025544.1"/>
</dbReference>
<dbReference type="KEGG" id="cdes:C0J27_02085"/>
<name>A0A345ZB59_9BACT</name>
<gene>
    <name evidence="1" type="ORF">C0J27_02085</name>
</gene>
<sequence>MNKKIWMMLLLVGYELPLISVGQPTEDHSITIFVHGTYLMRKLFQYSHYRPLMYCPQGLSLAKDLPDYYHFNKMAKGCMHCDCKSYNMDQFYVFGWKSEHVNDYTRNNSARDLVDQLYKVVTDYYTEHQVIPKVRLLGYSHGGNVVLNMANHLPYYPDIEMEVWLFGTPVQQVNHNQVYTHCFKKIYSVYSKKDWIQVVDPQGIKNKNANFWSGRTFEENAPCIQVEILVNGKGIAHDYYNQLFQLFPKIKQAVDSQAGDMENGMITVDFKK</sequence>
<dbReference type="Proteomes" id="UP000254834">
    <property type="component" value="Chromosome"/>
</dbReference>
<accession>A0A345ZB59</accession>
<dbReference type="AlphaFoldDB" id="A0A345ZB59"/>
<dbReference type="SUPFAM" id="SSF53474">
    <property type="entry name" value="alpha/beta-Hydrolases"/>
    <property type="match status" value="1"/>
</dbReference>
<evidence type="ECO:0000313" key="1">
    <source>
        <dbReference type="EMBL" id="AXK60526.1"/>
    </source>
</evidence>
<keyword evidence="2" id="KW-1185">Reference proteome</keyword>
<dbReference type="InterPro" id="IPR029058">
    <property type="entry name" value="AB_hydrolase_fold"/>
</dbReference>
<dbReference type="EMBL" id="CP025544">
    <property type="protein sequence ID" value="AXK60526.1"/>
    <property type="molecule type" value="Genomic_DNA"/>
</dbReference>
<evidence type="ECO:0000313" key="2">
    <source>
        <dbReference type="Proteomes" id="UP000254834"/>
    </source>
</evidence>
<reference evidence="1 2" key="1">
    <citation type="submission" date="2017-12" db="EMBL/GenBank/DDBJ databases">
        <title>Chromulinavorax destructans is a abundant pathogen of dominant heterotrophic picoflagllates.</title>
        <authorList>
            <person name="Deeg C.M."/>
            <person name="Zimmer M."/>
            <person name="Suttle C.A."/>
        </authorList>
    </citation>
    <scope>NUCLEOTIDE SEQUENCE [LARGE SCALE GENOMIC DNA]</scope>
    <source>
        <strain evidence="1 2">SeV1</strain>
    </source>
</reference>
<protein>
    <submittedName>
        <fullName evidence="1">Uncharacterized protein</fullName>
    </submittedName>
</protein>
<organism evidence="1 2">
    <name type="scientific">Candidatus Chromulinivorax destructor</name>
    <dbReference type="NCBI Taxonomy" id="2066483"/>
    <lineage>
        <taxon>Bacteria</taxon>
        <taxon>Candidatus Babelota</taxon>
        <taxon>Candidatus Babeliae</taxon>
        <taxon>Candidatus Babeliales</taxon>
        <taxon>Candidatus Chromulinivoraceae</taxon>
        <taxon>Candidatus Chromulinivorax</taxon>
    </lineage>
</organism>